<dbReference type="InterPro" id="IPR000073">
    <property type="entry name" value="AB_hydrolase_1"/>
</dbReference>
<dbReference type="AlphaFoldDB" id="A0A9X2T2L7"/>
<protein>
    <submittedName>
        <fullName evidence="2">Alpha/beta hydrolase</fullName>
    </submittedName>
</protein>
<dbReference type="PANTHER" id="PTHR43194">
    <property type="entry name" value="HYDROLASE ALPHA/BETA FOLD FAMILY"/>
    <property type="match status" value="1"/>
</dbReference>
<dbReference type="SUPFAM" id="SSF53474">
    <property type="entry name" value="alpha/beta-Hydrolases"/>
    <property type="match status" value="1"/>
</dbReference>
<dbReference type="Gene3D" id="3.40.50.1820">
    <property type="entry name" value="alpha/beta hydrolase"/>
    <property type="match status" value="1"/>
</dbReference>
<dbReference type="InterPro" id="IPR050228">
    <property type="entry name" value="Carboxylesterase_BioH"/>
</dbReference>
<dbReference type="Proteomes" id="UP001142175">
    <property type="component" value="Unassembled WGS sequence"/>
</dbReference>
<evidence type="ECO:0000259" key="1">
    <source>
        <dbReference type="Pfam" id="PF00561"/>
    </source>
</evidence>
<evidence type="ECO:0000313" key="2">
    <source>
        <dbReference type="EMBL" id="MCR9015575.1"/>
    </source>
</evidence>
<keyword evidence="2" id="KW-0378">Hydrolase</keyword>
<dbReference type="RefSeq" id="WP_258423430.1">
    <property type="nucleotide sequence ID" value="NZ_JANSUY010000007.1"/>
</dbReference>
<dbReference type="EMBL" id="JANSUY010000007">
    <property type="protein sequence ID" value="MCR9015575.1"/>
    <property type="molecule type" value="Genomic_DNA"/>
</dbReference>
<proteinExistence type="predicted"/>
<comment type="caution">
    <text evidence="2">The sequence shown here is derived from an EMBL/GenBank/DDBJ whole genome shotgun (WGS) entry which is preliminary data.</text>
</comment>
<evidence type="ECO:0000313" key="3">
    <source>
        <dbReference type="Proteomes" id="UP001142175"/>
    </source>
</evidence>
<sequence>MKKLLLQIASVLLPNMVVGRAYQALTNPQIKMLRAHEIEILERAEKEQIHFNGFLIQTYKWGSGSKKVLLIHGWEGQSGNFAEIIEGLLRADYTVFAFDGPSHGNSSKGPTSLMEFTKLVGEMIRKFEVSKLVSHSFGGVATTYSLSTNPDIRIERYVLLTAPDKFSERIDHVAKQMGISENVKRKLIQRLKKETGMEVSELNVSLFVKKINVVKGLILQDKNDRIVPLSQSKAVHLNWKASTLEVLEGTGHFRILRDQKVVDRIVAFLG</sequence>
<dbReference type="GO" id="GO:0016787">
    <property type="term" value="F:hydrolase activity"/>
    <property type="evidence" value="ECO:0007669"/>
    <property type="project" value="UniProtKB-KW"/>
</dbReference>
<feature type="domain" description="AB hydrolase-1" evidence="1">
    <location>
        <begin position="68"/>
        <end position="166"/>
    </location>
</feature>
<reference evidence="2" key="1">
    <citation type="submission" date="2022-08" db="EMBL/GenBank/DDBJ databases">
        <authorList>
            <person name="Zhang D."/>
        </authorList>
    </citation>
    <scope>NUCLEOTIDE SEQUENCE</scope>
    <source>
        <strain evidence="2">XJ19-11</strain>
    </source>
</reference>
<organism evidence="2 3">
    <name type="scientific">Aquiflexum gelatinilyticum</name>
    <dbReference type="NCBI Taxonomy" id="2961943"/>
    <lineage>
        <taxon>Bacteria</taxon>
        <taxon>Pseudomonadati</taxon>
        <taxon>Bacteroidota</taxon>
        <taxon>Cytophagia</taxon>
        <taxon>Cytophagales</taxon>
        <taxon>Cyclobacteriaceae</taxon>
        <taxon>Aquiflexum</taxon>
    </lineage>
</organism>
<dbReference type="InterPro" id="IPR029058">
    <property type="entry name" value="AB_hydrolase_fold"/>
</dbReference>
<dbReference type="Pfam" id="PF00561">
    <property type="entry name" value="Abhydrolase_1"/>
    <property type="match status" value="1"/>
</dbReference>
<gene>
    <name evidence="2" type="ORF">NU887_11050</name>
</gene>
<accession>A0A9X2T2L7</accession>
<dbReference type="PANTHER" id="PTHR43194:SF2">
    <property type="entry name" value="PEROXISOMAL MEMBRANE PROTEIN LPX1"/>
    <property type="match status" value="1"/>
</dbReference>
<keyword evidence="3" id="KW-1185">Reference proteome</keyword>
<name>A0A9X2T2L7_9BACT</name>